<dbReference type="EMBL" id="JBHUEL010000002">
    <property type="protein sequence ID" value="MFD1765445.1"/>
    <property type="molecule type" value="Genomic_DNA"/>
</dbReference>
<evidence type="ECO:0000256" key="1">
    <source>
        <dbReference type="SAM" id="Phobius"/>
    </source>
</evidence>
<organism evidence="3 4">
    <name type="scientific">Sphingorhabdus buctiana</name>
    <dbReference type="NCBI Taxonomy" id="1508805"/>
    <lineage>
        <taxon>Bacteria</taxon>
        <taxon>Pseudomonadati</taxon>
        <taxon>Pseudomonadota</taxon>
        <taxon>Alphaproteobacteria</taxon>
        <taxon>Sphingomonadales</taxon>
        <taxon>Sphingomonadaceae</taxon>
        <taxon>Sphingorhabdus</taxon>
    </lineage>
</organism>
<sequence>MSKFCLQCGAALNAGARFCGECGAPVSAASPKAKAANHPPAKKSNWMLIGGVAGAIALVIAYYFIFLHDDASSGLEDRVADQPVEAEAAVAKVYYAMLEANIRDKASTQGSTVLGKLPRGESASGKVILGEDGTSDWLELADGKGFVALVNLSEIQPPELSKMLDDKKWTANEALDVWAQPDPASTLIERVAAGTSITLVGLTANDYVEVKLPKGGVGYIAGGERIAKLASGKPIAIAFNANTCSFGPELDAMFATIGNRVRANYKALENKEYPSEEARSKALASIEGRSTFQKLERNFEGLTVTAIAQHYESQSVYFAEPASRVIEVFRSKGLRIGRDGSIPSSDLFAAIGSAAGEGGRYGKSDLSCGV</sequence>
<keyword evidence="1" id="KW-0812">Transmembrane</keyword>
<protein>
    <submittedName>
        <fullName evidence="3">Zinc-ribbon domain-containing protein</fullName>
    </submittedName>
</protein>
<dbReference type="RefSeq" id="WP_381510711.1">
    <property type="nucleotide sequence ID" value="NZ_JBHUEL010000002.1"/>
</dbReference>
<keyword evidence="4" id="KW-1185">Reference proteome</keyword>
<evidence type="ECO:0000313" key="4">
    <source>
        <dbReference type="Proteomes" id="UP001597215"/>
    </source>
</evidence>
<dbReference type="Proteomes" id="UP001597215">
    <property type="component" value="Unassembled WGS sequence"/>
</dbReference>
<dbReference type="Pfam" id="PF13240">
    <property type="entry name" value="Zn_Ribbon_1"/>
    <property type="match status" value="1"/>
</dbReference>
<gene>
    <name evidence="3" type="ORF">ACFSAG_01140</name>
</gene>
<dbReference type="Gene3D" id="2.30.30.40">
    <property type="entry name" value="SH3 Domains"/>
    <property type="match status" value="1"/>
</dbReference>
<keyword evidence="1" id="KW-0472">Membrane</keyword>
<name>A0ABW4MAT6_9SPHN</name>
<comment type="caution">
    <text evidence="3">The sequence shown here is derived from an EMBL/GenBank/DDBJ whole genome shotgun (WGS) entry which is preliminary data.</text>
</comment>
<proteinExistence type="predicted"/>
<feature type="transmembrane region" description="Helical" evidence="1">
    <location>
        <begin position="44"/>
        <end position="65"/>
    </location>
</feature>
<feature type="domain" description="Zinc-ribbon" evidence="2">
    <location>
        <begin position="4"/>
        <end position="26"/>
    </location>
</feature>
<reference evidence="4" key="1">
    <citation type="journal article" date="2019" name="Int. J. Syst. Evol. Microbiol.">
        <title>The Global Catalogue of Microorganisms (GCM) 10K type strain sequencing project: providing services to taxonomists for standard genome sequencing and annotation.</title>
        <authorList>
            <consortium name="The Broad Institute Genomics Platform"/>
            <consortium name="The Broad Institute Genome Sequencing Center for Infectious Disease"/>
            <person name="Wu L."/>
            <person name="Ma J."/>
        </authorList>
    </citation>
    <scope>NUCLEOTIDE SEQUENCE [LARGE SCALE GENOMIC DNA]</scope>
    <source>
        <strain evidence="4">CGMCC 1.12449</strain>
    </source>
</reference>
<dbReference type="InterPro" id="IPR026870">
    <property type="entry name" value="Zinc_ribbon_dom"/>
</dbReference>
<evidence type="ECO:0000259" key="2">
    <source>
        <dbReference type="Pfam" id="PF13240"/>
    </source>
</evidence>
<evidence type="ECO:0000313" key="3">
    <source>
        <dbReference type="EMBL" id="MFD1765445.1"/>
    </source>
</evidence>
<keyword evidence="1" id="KW-1133">Transmembrane helix</keyword>
<accession>A0ABW4MAT6</accession>